<accession>A0A2C5YAI5</accession>
<dbReference type="PANTHER" id="PTHR23501:SF191">
    <property type="entry name" value="VACUOLAR BASIC AMINO ACID TRANSPORTER 4"/>
    <property type="match status" value="1"/>
</dbReference>
<keyword evidence="7" id="KW-0732">Signal</keyword>
<evidence type="ECO:0008006" key="10">
    <source>
        <dbReference type="Google" id="ProtNLM"/>
    </source>
</evidence>
<keyword evidence="4 6" id="KW-1133">Transmembrane helix</keyword>
<feature type="transmembrane region" description="Helical" evidence="6">
    <location>
        <begin position="198"/>
        <end position="216"/>
    </location>
</feature>
<dbReference type="STRING" id="1399860.A0A2C5YAI5"/>
<comment type="subcellular location">
    <subcellularLocation>
        <location evidence="1">Endomembrane system</location>
        <topology evidence="1">Multi-pass membrane protein</topology>
    </subcellularLocation>
</comment>
<dbReference type="GO" id="GO:0022857">
    <property type="term" value="F:transmembrane transporter activity"/>
    <property type="evidence" value="ECO:0007669"/>
    <property type="project" value="TreeGrafter"/>
</dbReference>
<name>A0A2C5YAI5_9HYPO</name>
<feature type="signal peptide" evidence="7">
    <location>
        <begin position="1"/>
        <end position="19"/>
    </location>
</feature>
<evidence type="ECO:0000313" key="8">
    <source>
        <dbReference type="EMBL" id="PHH64272.1"/>
    </source>
</evidence>
<evidence type="ECO:0000256" key="4">
    <source>
        <dbReference type="ARBA" id="ARBA00022989"/>
    </source>
</evidence>
<dbReference type="EMBL" id="NJET01000033">
    <property type="protein sequence ID" value="PHH64272.1"/>
    <property type="molecule type" value="Genomic_DNA"/>
</dbReference>
<evidence type="ECO:0000256" key="5">
    <source>
        <dbReference type="ARBA" id="ARBA00023136"/>
    </source>
</evidence>
<keyword evidence="3 6" id="KW-0812">Transmembrane</keyword>
<dbReference type="OrthoDB" id="4914550at2759"/>
<comment type="caution">
    <text evidence="8">The sequence shown here is derived from an EMBL/GenBank/DDBJ whole genome shotgun (WGS) entry which is preliminary data.</text>
</comment>
<gene>
    <name evidence="8" type="ORF">CDD81_4756</name>
</gene>
<keyword evidence="9" id="KW-1185">Reference proteome</keyword>
<dbReference type="Proteomes" id="UP000226192">
    <property type="component" value="Unassembled WGS sequence"/>
</dbReference>
<sequence length="292" mass="31584">MLGIPILLALSALIPTSRPMPLDRQAVLPFDFLGLVLSTASIVLFVVATNWASIVYSFGSWQVILLYWLSGICLIAFVYQQANCIFIRPFARLLPEAPSPARQFYVLWALMALSAIVAYVPLFYLPVHLQLVRGKSLLASAVSSLAFTLSQALGAIIGGSAALLGSDCKYWIYIGTAASLVSAAILSKIELNTGMDAITLCLVLLGMGSGSLLKVLEMATYTRPGHSYERFVTYKTMLFAQFFGLVLGFSLAGGLFIHEARSQLAHHFLLIDRLDIVELLKGASGSSAARLD</sequence>
<dbReference type="PANTHER" id="PTHR23501">
    <property type="entry name" value="MAJOR FACILITATOR SUPERFAMILY"/>
    <property type="match status" value="1"/>
</dbReference>
<feature type="transmembrane region" description="Helical" evidence="6">
    <location>
        <begin position="236"/>
        <end position="257"/>
    </location>
</feature>
<feature type="transmembrane region" description="Helical" evidence="6">
    <location>
        <begin position="102"/>
        <end position="125"/>
    </location>
</feature>
<evidence type="ECO:0000256" key="3">
    <source>
        <dbReference type="ARBA" id="ARBA00022692"/>
    </source>
</evidence>
<keyword evidence="5 6" id="KW-0472">Membrane</keyword>
<feature type="transmembrane region" description="Helical" evidence="6">
    <location>
        <begin position="63"/>
        <end position="82"/>
    </location>
</feature>
<protein>
    <recommendedName>
        <fullName evidence="10">Major facilitator superfamily (MFS) profile domain-containing protein</fullName>
    </recommendedName>
</protein>
<evidence type="ECO:0000256" key="6">
    <source>
        <dbReference type="SAM" id="Phobius"/>
    </source>
</evidence>
<evidence type="ECO:0000256" key="1">
    <source>
        <dbReference type="ARBA" id="ARBA00004127"/>
    </source>
</evidence>
<evidence type="ECO:0000313" key="9">
    <source>
        <dbReference type="Proteomes" id="UP000226192"/>
    </source>
</evidence>
<keyword evidence="2" id="KW-0813">Transport</keyword>
<reference evidence="8 9" key="1">
    <citation type="submission" date="2017-06" db="EMBL/GenBank/DDBJ databases">
        <title>Ant-infecting Ophiocordyceps genomes reveal a high diversity of potential behavioral manipulation genes and a possible major role for enterotoxins.</title>
        <authorList>
            <person name="De Bekker C."/>
            <person name="Evans H.C."/>
            <person name="Brachmann A."/>
            <person name="Hughes D.P."/>
        </authorList>
    </citation>
    <scope>NUCLEOTIDE SEQUENCE [LARGE SCALE GENOMIC DNA]</scope>
    <source>
        <strain evidence="8 9">Map64</strain>
    </source>
</reference>
<dbReference type="GO" id="GO:0005886">
    <property type="term" value="C:plasma membrane"/>
    <property type="evidence" value="ECO:0007669"/>
    <property type="project" value="TreeGrafter"/>
</dbReference>
<feature type="chain" id="PRO_5012022030" description="Major facilitator superfamily (MFS) profile domain-containing protein" evidence="7">
    <location>
        <begin position="20"/>
        <end position="292"/>
    </location>
</feature>
<evidence type="ECO:0000256" key="7">
    <source>
        <dbReference type="SAM" id="SignalP"/>
    </source>
</evidence>
<evidence type="ECO:0000256" key="2">
    <source>
        <dbReference type="ARBA" id="ARBA00022448"/>
    </source>
</evidence>
<feature type="transmembrane region" description="Helical" evidence="6">
    <location>
        <begin position="35"/>
        <end position="56"/>
    </location>
</feature>
<dbReference type="AlphaFoldDB" id="A0A2C5YAI5"/>
<organism evidence="8 9">
    <name type="scientific">Ophiocordyceps australis</name>
    <dbReference type="NCBI Taxonomy" id="1399860"/>
    <lineage>
        <taxon>Eukaryota</taxon>
        <taxon>Fungi</taxon>
        <taxon>Dikarya</taxon>
        <taxon>Ascomycota</taxon>
        <taxon>Pezizomycotina</taxon>
        <taxon>Sordariomycetes</taxon>
        <taxon>Hypocreomycetidae</taxon>
        <taxon>Hypocreales</taxon>
        <taxon>Ophiocordycipitaceae</taxon>
        <taxon>Ophiocordyceps</taxon>
    </lineage>
</organism>
<proteinExistence type="predicted"/>
<dbReference type="GO" id="GO:0012505">
    <property type="term" value="C:endomembrane system"/>
    <property type="evidence" value="ECO:0007669"/>
    <property type="project" value="UniProtKB-SubCell"/>
</dbReference>
<feature type="transmembrane region" description="Helical" evidence="6">
    <location>
        <begin position="170"/>
        <end position="186"/>
    </location>
</feature>
<feature type="transmembrane region" description="Helical" evidence="6">
    <location>
        <begin position="137"/>
        <end position="164"/>
    </location>
</feature>